<feature type="binding site" evidence="7">
    <location>
        <position position="130"/>
    </location>
    <ligand>
        <name>FMN</name>
        <dbReference type="ChEBI" id="CHEBI:58210"/>
    </ligand>
</feature>
<evidence type="ECO:0000256" key="4">
    <source>
        <dbReference type="ARBA" id="ARBA00023002"/>
    </source>
</evidence>
<reference evidence="9 11" key="2">
    <citation type="submission" date="2018-03" db="EMBL/GenBank/DDBJ databases">
        <title>Genomic Encyclopedia of Archaeal and Bacterial Type Strains, Phase II (KMG-II): from individual species to whole genera.</title>
        <authorList>
            <person name="Goeker M."/>
        </authorList>
    </citation>
    <scope>NUCLEOTIDE SEQUENCE [LARGE SCALE GENOMIC DNA]</scope>
    <source>
        <strain evidence="9 11">DSM 25227</strain>
    </source>
</reference>
<evidence type="ECO:0000313" key="9">
    <source>
        <dbReference type="EMBL" id="PWJ22414.1"/>
    </source>
</evidence>
<gene>
    <name evidence="9" type="ORF">BCF38_101827</name>
    <name evidence="10" type="ORF">SAMN05421539_101827</name>
</gene>
<dbReference type="PIRSF" id="PIRSF000138">
    <property type="entry name" value="Al-hdrx_acd_dh"/>
    <property type="match status" value="1"/>
</dbReference>
<dbReference type="NCBIfam" id="NF008398">
    <property type="entry name" value="PRK11197.1"/>
    <property type="match status" value="1"/>
</dbReference>
<feature type="binding site" evidence="7">
    <location>
        <position position="274"/>
    </location>
    <ligand>
        <name>FMN</name>
        <dbReference type="ChEBI" id="CHEBI:58210"/>
    </ligand>
</feature>
<reference evidence="10 12" key="1">
    <citation type="submission" date="2016-10" db="EMBL/GenBank/DDBJ databases">
        <authorList>
            <person name="Cai Z."/>
        </authorList>
    </citation>
    <scope>NUCLEOTIDE SEQUENCE [LARGE SCALE GENOMIC DNA]</scope>
    <source>
        <strain evidence="10 12">DSM 25227</strain>
    </source>
</reference>
<feature type="binding site" evidence="7">
    <location>
        <begin position="307"/>
        <end position="311"/>
    </location>
    <ligand>
        <name>FMN</name>
        <dbReference type="ChEBI" id="CHEBI:58210"/>
    </ligand>
</feature>
<evidence type="ECO:0000256" key="6">
    <source>
        <dbReference type="PIRSR" id="PIRSR000138-1"/>
    </source>
</evidence>
<evidence type="ECO:0000256" key="2">
    <source>
        <dbReference type="ARBA" id="ARBA00022630"/>
    </source>
</evidence>
<name>A0A2Y9BW95_9RHOB</name>
<dbReference type="FunFam" id="3.20.20.70:FF:000029">
    <property type="entry name" value="L-lactate dehydrogenase"/>
    <property type="match status" value="1"/>
</dbReference>
<dbReference type="OrthoDB" id="9770452at2"/>
<feature type="binding site" evidence="7">
    <location>
        <position position="25"/>
    </location>
    <ligand>
        <name>glyoxylate</name>
        <dbReference type="ChEBI" id="CHEBI:36655"/>
    </ligand>
</feature>
<dbReference type="InterPro" id="IPR013785">
    <property type="entry name" value="Aldolase_TIM"/>
</dbReference>
<dbReference type="Pfam" id="PF01070">
    <property type="entry name" value="FMN_dh"/>
    <property type="match status" value="1"/>
</dbReference>
<dbReference type="GO" id="GO:0010181">
    <property type="term" value="F:FMN binding"/>
    <property type="evidence" value="ECO:0007669"/>
    <property type="project" value="InterPro"/>
</dbReference>
<dbReference type="PROSITE" id="PS51349">
    <property type="entry name" value="FMN_HYDROXY_ACID_DH_2"/>
    <property type="match status" value="1"/>
</dbReference>
<evidence type="ECO:0000256" key="7">
    <source>
        <dbReference type="PIRSR" id="PIRSR000138-2"/>
    </source>
</evidence>
<feature type="binding site" evidence="7">
    <location>
        <position position="276"/>
    </location>
    <ligand>
        <name>glyoxylate</name>
        <dbReference type="ChEBI" id="CHEBI:36655"/>
    </ligand>
</feature>
<dbReference type="GO" id="GO:0005886">
    <property type="term" value="C:plasma membrane"/>
    <property type="evidence" value="ECO:0007669"/>
    <property type="project" value="TreeGrafter"/>
</dbReference>
<keyword evidence="3 7" id="KW-0288">FMN</keyword>
<dbReference type="EMBL" id="QGDJ01000001">
    <property type="protein sequence ID" value="PWJ22414.1"/>
    <property type="molecule type" value="Genomic_DNA"/>
</dbReference>
<evidence type="ECO:0000313" key="12">
    <source>
        <dbReference type="Proteomes" id="UP000251571"/>
    </source>
</evidence>
<dbReference type="InterPro" id="IPR012133">
    <property type="entry name" value="Alpha-hydoxy_acid_DH_FMN"/>
</dbReference>
<organism evidence="10 12">
    <name type="scientific">Jannaschia seohaensis</name>
    <dbReference type="NCBI Taxonomy" id="475081"/>
    <lineage>
        <taxon>Bacteria</taxon>
        <taxon>Pseudomonadati</taxon>
        <taxon>Pseudomonadota</taxon>
        <taxon>Alphaproteobacteria</taxon>
        <taxon>Rhodobacterales</taxon>
        <taxon>Roseobacteraceae</taxon>
        <taxon>Jannaschia</taxon>
    </lineage>
</organism>
<dbReference type="CDD" id="cd02809">
    <property type="entry name" value="alpha_hydroxyacid_oxid_FMN"/>
    <property type="match status" value="1"/>
</dbReference>
<feature type="binding site" evidence="7">
    <location>
        <position position="107"/>
    </location>
    <ligand>
        <name>FMN</name>
        <dbReference type="ChEBI" id="CHEBI:58210"/>
    </ligand>
</feature>
<evidence type="ECO:0000256" key="5">
    <source>
        <dbReference type="ARBA" id="ARBA00024042"/>
    </source>
</evidence>
<dbReference type="PANTHER" id="PTHR10578:SF107">
    <property type="entry name" value="2-HYDROXYACID OXIDASE 1"/>
    <property type="match status" value="1"/>
</dbReference>
<dbReference type="InterPro" id="IPR008259">
    <property type="entry name" value="FMN_hydac_DH_AS"/>
</dbReference>
<feature type="binding site" evidence="7">
    <location>
        <begin position="78"/>
        <end position="80"/>
    </location>
    <ligand>
        <name>FMN</name>
        <dbReference type="ChEBI" id="CHEBI:58210"/>
    </ligand>
</feature>
<keyword evidence="2 7" id="KW-0285">Flavoprotein</keyword>
<protein>
    <submittedName>
        <fullName evidence="10">L-lactate dehydrogenase (Cytochrome)</fullName>
    </submittedName>
</protein>
<dbReference type="InterPro" id="IPR000262">
    <property type="entry name" value="FMN-dep_DH"/>
</dbReference>
<evidence type="ECO:0000313" key="11">
    <source>
        <dbReference type="Proteomes" id="UP000245839"/>
    </source>
</evidence>
<dbReference type="Proteomes" id="UP000245839">
    <property type="component" value="Unassembled WGS sequence"/>
</dbReference>
<keyword evidence="11" id="KW-1185">Reference proteome</keyword>
<evidence type="ECO:0000313" key="10">
    <source>
        <dbReference type="EMBL" id="SSA38692.1"/>
    </source>
</evidence>
<dbReference type="Proteomes" id="UP000251571">
    <property type="component" value="Unassembled WGS sequence"/>
</dbReference>
<sequence length="393" mass="43303">MPVITNIDDLHAIYRRRVPKMFYDYCQSGSWTEQTFRENETDFDKIRLRQRVAVDMEGRSLKTTMVGREVSMPVALAPVGLTGMQHADGEILAAQAAEDFGVPFTLSTMSICSIEDVARKTQAPFWFQLYVMRDEEFVDNLIGRAEAAGCDTLVITLDLQILGQRHKDLKNGLSAPPKLTPATIANLATKVSWGLEMMGTPRRQFGNIVGHAKGVTDTSSLSSWTAEQFDPRLDWGKIRKLRDKWKGKVILKGILDPEDARQALEMGADAIVVSNHGGRQLDGALSSIRMLPEIVEAVGDKIEIHMDGGIRSGQDVLKAVALGARATYIGRAFIYGLGAMGKKGVTHALEVIRKELDTTMALCGEKDIHDVGPHVTLVPKGFRGEWERPASNS</sequence>
<dbReference type="InterPro" id="IPR037396">
    <property type="entry name" value="FMN_HAD"/>
</dbReference>
<evidence type="ECO:0000256" key="1">
    <source>
        <dbReference type="ARBA" id="ARBA00001917"/>
    </source>
</evidence>
<dbReference type="GO" id="GO:0016614">
    <property type="term" value="F:oxidoreductase activity, acting on CH-OH group of donors"/>
    <property type="evidence" value="ECO:0007669"/>
    <property type="project" value="UniProtKB-ARBA"/>
</dbReference>
<dbReference type="SUPFAM" id="SSF51395">
    <property type="entry name" value="FMN-linked oxidoreductases"/>
    <property type="match status" value="1"/>
</dbReference>
<dbReference type="RefSeq" id="WP_109562972.1">
    <property type="nucleotide sequence ID" value="NZ_QGDJ01000001.1"/>
</dbReference>
<evidence type="ECO:0000259" key="8">
    <source>
        <dbReference type="PROSITE" id="PS51349"/>
    </source>
</evidence>
<keyword evidence="4" id="KW-0560">Oxidoreductase</keyword>
<feature type="binding site" evidence="7">
    <location>
        <position position="165"/>
    </location>
    <ligand>
        <name>glyoxylate</name>
        <dbReference type="ChEBI" id="CHEBI:36655"/>
    </ligand>
</feature>
<proteinExistence type="inferred from homology"/>
<comment type="similarity">
    <text evidence="5">Belongs to the FMN-dependent alpha-hydroxy acid dehydrogenase family.</text>
</comment>
<feature type="binding site" evidence="7">
    <location>
        <position position="128"/>
    </location>
    <ligand>
        <name>FMN</name>
        <dbReference type="ChEBI" id="CHEBI:58210"/>
    </ligand>
</feature>
<feature type="active site" description="Proton acceptor" evidence="6">
    <location>
        <position position="276"/>
    </location>
</feature>
<feature type="binding site" evidence="7">
    <location>
        <begin position="330"/>
        <end position="331"/>
    </location>
    <ligand>
        <name>FMN</name>
        <dbReference type="ChEBI" id="CHEBI:58210"/>
    </ligand>
</feature>
<feature type="binding site" evidence="7">
    <location>
        <position position="279"/>
    </location>
    <ligand>
        <name>glyoxylate</name>
        <dbReference type="ChEBI" id="CHEBI:36655"/>
    </ligand>
</feature>
<dbReference type="AlphaFoldDB" id="A0A2Y9BW95"/>
<evidence type="ECO:0000256" key="3">
    <source>
        <dbReference type="ARBA" id="ARBA00022643"/>
    </source>
</evidence>
<accession>A0A2Y9BW95</accession>
<feature type="binding site" evidence="7">
    <location>
        <position position="252"/>
    </location>
    <ligand>
        <name>FMN</name>
        <dbReference type="ChEBI" id="CHEBI:58210"/>
    </ligand>
</feature>
<dbReference type="PROSITE" id="PS00557">
    <property type="entry name" value="FMN_HYDROXY_ACID_DH_1"/>
    <property type="match status" value="1"/>
</dbReference>
<dbReference type="EMBL" id="UETC01000001">
    <property type="protein sequence ID" value="SSA38692.1"/>
    <property type="molecule type" value="Genomic_DNA"/>
</dbReference>
<feature type="binding site" evidence="7">
    <location>
        <position position="156"/>
    </location>
    <ligand>
        <name>FMN</name>
        <dbReference type="ChEBI" id="CHEBI:58210"/>
    </ligand>
</feature>
<dbReference type="Gene3D" id="3.20.20.70">
    <property type="entry name" value="Aldolase class I"/>
    <property type="match status" value="1"/>
</dbReference>
<feature type="domain" description="FMN hydroxy acid dehydrogenase" evidence="8">
    <location>
        <begin position="1"/>
        <end position="381"/>
    </location>
</feature>
<comment type="cofactor">
    <cofactor evidence="1">
        <name>FMN</name>
        <dbReference type="ChEBI" id="CHEBI:58210"/>
    </cofactor>
</comment>
<dbReference type="PANTHER" id="PTHR10578">
    <property type="entry name" value="S -2-HYDROXY-ACID OXIDASE-RELATED"/>
    <property type="match status" value="1"/>
</dbReference>